<dbReference type="PANTHER" id="PTHR11224:SF10">
    <property type="entry name" value="IP09428P-RELATED"/>
    <property type="match status" value="1"/>
</dbReference>
<keyword evidence="3" id="KW-0862">Zinc</keyword>
<gene>
    <name evidence="6" type="ORF">VNO80_25134</name>
</gene>
<accession>A0AAN9LTQ2</accession>
<evidence type="ECO:0000256" key="1">
    <source>
        <dbReference type="ARBA" id="ARBA00022723"/>
    </source>
</evidence>
<organism evidence="6 7">
    <name type="scientific">Phaseolus coccineus</name>
    <name type="common">Scarlet runner bean</name>
    <name type="synonym">Phaseolus multiflorus</name>
    <dbReference type="NCBI Taxonomy" id="3886"/>
    <lineage>
        <taxon>Eukaryota</taxon>
        <taxon>Viridiplantae</taxon>
        <taxon>Streptophyta</taxon>
        <taxon>Embryophyta</taxon>
        <taxon>Tracheophyta</taxon>
        <taxon>Spermatophyta</taxon>
        <taxon>Magnoliopsida</taxon>
        <taxon>eudicotyledons</taxon>
        <taxon>Gunneridae</taxon>
        <taxon>Pentapetalae</taxon>
        <taxon>rosids</taxon>
        <taxon>fabids</taxon>
        <taxon>Fabales</taxon>
        <taxon>Fabaceae</taxon>
        <taxon>Papilionoideae</taxon>
        <taxon>50 kb inversion clade</taxon>
        <taxon>NPAAA clade</taxon>
        <taxon>indigoferoid/millettioid clade</taxon>
        <taxon>Phaseoleae</taxon>
        <taxon>Phaseolus</taxon>
    </lineage>
</organism>
<evidence type="ECO:0000256" key="2">
    <source>
        <dbReference type="ARBA" id="ARBA00022771"/>
    </source>
</evidence>
<reference evidence="6 7" key="1">
    <citation type="submission" date="2024-01" db="EMBL/GenBank/DDBJ databases">
        <title>The genomes of 5 underutilized Papilionoideae crops provide insights into root nodulation and disease resistanc.</title>
        <authorList>
            <person name="Jiang F."/>
        </authorList>
    </citation>
    <scope>NUCLEOTIDE SEQUENCE [LARGE SCALE GENOMIC DNA]</scope>
    <source>
        <strain evidence="6">JINMINGXINNONG_FW02</strain>
        <tissue evidence="6">Leaves</tissue>
    </source>
</reference>
<keyword evidence="7" id="KW-1185">Reference proteome</keyword>
<evidence type="ECO:0000256" key="3">
    <source>
        <dbReference type="ARBA" id="ARBA00022833"/>
    </source>
</evidence>
<dbReference type="GO" id="GO:0008270">
    <property type="term" value="F:zinc ion binding"/>
    <property type="evidence" value="ECO:0007669"/>
    <property type="project" value="UniProtKB-KW"/>
</dbReference>
<sequence>MSLIISLTFCFRDRISLSNIKLFGKGYFDGSMGVCFPGACSVKLNYVRLLSECDNPFCISCIRNWRSSNPTLGMDVNSTLRACPICRKLSYFEVPSVIRYSTTEEKQEIIDNYKAKLKSIDYKHFDFGDGNCPFGTTCFYKVIL</sequence>
<name>A0AAN9LTQ2_PHACN</name>
<evidence type="ECO:0000313" key="7">
    <source>
        <dbReference type="Proteomes" id="UP001374584"/>
    </source>
</evidence>
<evidence type="ECO:0000259" key="5">
    <source>
        <dbReference type="PROSITE" id="PS50089"/>
    </source>
</evidence>
<keyword evidence="1" id="KW-0479">Metal-binding</keyword>
<dbReference type="PANTHER" id="PTHR11224">
    <property type="entry name" value="MAKORIN-RELATED"/>
    <property type="match status" value="1"/>
</dbReference>
<dbReference type="InterPro" id="IPR045072">
    <property type="entry name" value="MKRN-like"/>
</dbReference>
<dbReference type="AlphaFoldDB" id="A0AAN9LTQ2"/>
<evidence type="ECO:0000313" key="6">
    <source>
        <dbReference type="EMBL" id="KAK7342190.1"/>
    </source>
</evidence>
<feature type="domain" description="RING-type" evidence="5">
    <location>
        <begin position="34"/>
        <end position="87"/>
    </location>
</feature>
<proteinExistence type="predicted"/>
<dbReference type="PROSITE" id="PS50089">
    <property type="entry name" value="ZF_RING_2"/>
    <property type="match status" value="1"/>
</dbReference>
<dbReference type="SUPFAM" id="SSF57850">
    <property type="entry name" value="RING/U-box"/>
    <property type="match status" value="1"/>
</dbReference>
<dbReference type="SMART" id="SM00184">
    <property type="entry name" value="RING"/>
    <property type="match status" value="1"/>
</dbReference>
<dbReference type="GO" id="GO:0000209">
    <property type="term" value="P:protein polyubiquitination"/>
    <property type="evidence" value="ECO:0007669"/>
    <property type="project" value="InterPro"/>
</dbReference>
<dbReference type="InterPro" id="IPR001841">
    <property type="entry name" value="Znf_RING"/>
</dbReference>
<dbReference type="EMBL" id="JAYMYR010000009">
    <property type="protein sequence ID" value="KAK7342190.1"/>
    <property type="molecule type" value="Genomic_DNA"/>
</dbReference>
<evidence type="ECO:0000256" key="4">
    <source>
        <dbReference type="PROSITE-ProRule" id="PRU00175"/>
    </source>
</evidence>
<dbReference type="Proteomes" id="UP001374584">
    <property type="component" value="Unassembled WGS sequence"/>
</dbReference>
<keyword evidence="2 4" id="KW-0863">Zinc-finger</keyword>
<dbReference type="Gene3D" id="3.30.40.10">
    <property type="entry name" value="Zinc/RING finger domain, C3HC4 (zinc finger)"/>
    <property type="match status" value="1"/>
</dbReference>
<protein>
    <recommendedName>
        <fullName evidence="5">RING-type domain-containing protein</fullName>
    </recommendedName>
</protein>
<dbReference type="InterPro" id="IPR013083">
    <property type="entry name" value="Znf_RING/FYVE/PHD"/>
</dbReference>
<comment type="caution">
    <text evidence="6">The sequence shown here is derived from an EMBL/GenBank/DDBJ whole genome shotgun (WGS) entry which is preliminary data.</text>
</comment>
<dbReference type="GO" id="GO:0061630">
    <property type="term" value="F:ubiquitin protein ligase activity"/>
    <property type="evidence" value="ECO:0007669"/>
    <property type="project" value="InterPro"/>
</dbReference>